<gene>
    <name evidence="2" type="ORF">BDY21DRAFT_314684</name>
</gene>
<keyword evidence="3" id="KW-1185">Reference proteome</keyword>
<dbReference type="AlphaFoldDB" id="A0A6A6PAG2"/>
<sequence>MASRQQSFFHQDKRLKHHHNFTRTRSENDIPGPAPSKDIVTGPPISPSLRTKTKLKAFQFIEGRPTSKRPIRDKQPPA</sequence>
<dbReference type="OrthoDB" id="6513042at2759"/>
<evidence type="ECO:0000313" key="2">
    <source>
        <dbReference type="EMBL" id="KAF2460868.1"/>
    </source>
</evidence>
<organism evidence="2 3">
    <name type="scientific">Lineolata rhizophorae</name>
    <dbReference type="NCBI Taxonomy" id="578093"/>
    <lineage>
        <taxon>Eukaryota</taxon>
        <taxon>Fungi</taxon>
        <taxon>Dikarya</taxon>
        <taxon>Ascomycota</taxon>
        <taxon>Pezizomycotina</taxon>
        <taxon>Dothideomycetes</taxon>
        <taxon>Dothideomycetes incertae sedis</taxon>
        <taxon>Lineolatales</taxon>
        <taxon>Lineolataceae</taxon>
        <taxon>Lineolata</taxon>
    </lineage>
</organism>
<feature type="compositionally biased region" description="Basic residues" evidence="1">
    <location>
        <begin position="13"/>
        <end position="22"/>
    </location>
</feature>
<protein>
    <submittedName>
        <fullName evidence="2">Uncharacterized protein</fullName>
    </submittedName>
</protein>
<evidence type="ECO:0000256" key="1">
    <source>
        <dbReference type="SAM" id="MobiDB-lite"/>
    </source>
</evidence>
<proteinExistence type="predicted"/>
<evidence type="ECO:0000313" key="3">
    <source>
        <dbReference type="Proteomes" id="UP000799766"/>
    </source>
</evidence>
<feature type="non-terminal residue" evidence="2">
    <location>
        <position position="78"/>
    </location>
</feature>
<name>A0A6A6PAG2_9PEZI</name>
<feature type="region of interest" description="Disordered" evidence="1">
    <location>
        <begin position="1"/>
        <end position="52"/>
    </location>
</feature>
<reference evidence="2" key="1">
    <citation type="journal article" date="2020" name="Stud. Mycol.">
        <title>101 Dothideomycetes genomes: a test case for predicting lifestyles and emergence of pathogens.</title>
        <authorList>
            <person name="Haridas S."/>
            <person name="Albert R."/>
            <person name="Binder M."/>
            <person name="Bloem J."/>
            <person name="Labutti K."/>
            <person name="Salamov A."/>
            <person name="Andreopoulos B."/>
            <person name="Baker S."/>
            <person name="Barry K."/>
            <person name="Bills G."/>
            <person name="Bluhm B."/>
            <person name="Cannon C."/>
            <person name="Castanera R."/>
            <person name="Culley D."/>
            <person name="Daum C."/>
            <person name="Ezra D."/>
            <person name="Gonzalez J."/>
            <person name="Henrissat B."/>
            <person name="Kuo A."/>
            <person name="Liang C."/>
            <person name="Lipzen A."/>
            <person name="Lutzoni F."/>
            <person name="Magnuson J."/>
            <person name="Mondo S."/>
            <person name="Nolan M."/>
            <person name="Ohm R."/>
            <person name="Pangilinan J."/>
            <person name="Park H.-J."/>
            <person name="Ramirez L."/>
            <person name="Alfaro M."/>
            <person name="Sun H."/>
            <person name="Tritt A."/>
            <person name="Yoshinaga Y."/>
            <person name="Zwiers L.-H."/>
            <person name="Turgeon B."/>
            <person name="Goodwin S."/>
            <person name="Spatafora J."/>
            <person name="Crous P."/>
            <person name="Grigoriev I."/>
        </authorList>
    </citation>
    <scope>NUCLEOTIDE SEQUENCE</scope>
    <source>
        <strain evidence="2">ATCC 16933</strain>
    </source>
</reference>
<dbReference type="Proteomes" id="UP000799766">
    <property type="component" value="Unassembled WGS sequence"/>
</dbReference>
<dbReference type="EMBL" id="MU001672">
    <property type="protein sequence ID" value="KAF2460868.1"/>
    <property type="molecule type" value="Genomic_DNA"/>
</dbReference>
<accession>A0A6A6PAG2</accession>